<dbReference type="GO" id="GO:0009897">
    <property type="term" value="C:external side of plasma membrane"/>
    <property type="evidence" value="ECO:0007669"/>
    <property type="project" value="TreeGrafter"/>
</dbReference>
<dbReference type="SMART" id="SM00409">
    <property type="entry name" value="IG"/>
    <property type="match status" value="4"/>
</dbReference>
<feature type="domain" description="Ig-like" evidence="5">
    <location>
        <begin position="427"/>
        <end position="511"/>
    </location>
</feature>
<dbReference type="AlphaFoldDB" id="A0A3S0Z774"/>
<sequence length="826" mass="90019">MFICTAAQDDSSQFVQQQVVEHQFIAPTEALRTESPAPQTGDECEDECPEDSEKALTKTLTGNETILFLPIEEEFDALGGSCLEYLAVPLVVHDSNTLDKLSVVVQSLDIPDTAGFWVSISGFEPPRFSASCKKVSDRQDRVVCFKNYLAFHHAHPQCVIAPLSAGELVLNTNEAECPAQDFRPICRNGLACGDTTFGLCGTWVGDCPVHGDCVEDGDGDDGGWDESDYYDGGGDGFLPVDICRYPPPRMRMIENGRASNSFNVSCHIGDDCAENSIAEYDGLLPSYSVTYYKDGSFLTAFDSIGYLKVSVSDIDSEFQCRFTIGSFSSNKSSVSRPIVLSDKTAVRIGGSVTVSCRDPGTFHLSGDSVSFEWTTPTSESFFTGDRTLHNVAFGERDVGRYACRSVVDSVRSVWSKPLELTITWDDPVLTVTNIEPVYGSHVTLTCSVNDPESYHYTFLKDSTFVNSDRTSHLFHIFSFAAENVGSYYCTIERHGVVLGKSNTVRVFAKVSAKPVLQPVLLSPMGEVFREGQEVHLICQVVDTFGGRVVYSFIFDRHTDNAVIVHDEGTQPDLTISSFSADDEGTYGCFYTVTEDGAASSTRTSDVSNQIALRMVSAVLQTSTTTVPEGRDIDLVCTVRNYAGSVGKFLWLKGDHHRVLLTTAENTVTVRNFQPGNGGTYRCQAVLSDPRLRDPPLVSLPLDLVYAPRFQKCPCVCTNLTLSIPAASPEVIAESALAIQKNLSVSRAGLSSSVRRVSSAPDGRRSSESAGYIAVALLSLVTGLVLVPDVVSAVLFLTKAKGKEKRRSKAKRKMKRSDQQPVSDSNV</sequence>
<dbReference type="InterPro" id="IPR013783">
    <property type="entry name" value="Ig-like_fold"/>
</dbReference>
<dbReference type="InterPro" id="IPR036179">
    <property type="entry name" value="Ig-like_dom_sf"/>
</dbReference>
<feature type="region of interest" description="Disordered" evidence="3">
    <location>
        <begin position="801"/>
        <end position="826"/>
    </location>
</feature>
<evidence type="ECO:0000256" key="2">
    <source>
        <dbReference type="ARBA" id="ARBA00023157"/>
    </source>
</evidence>
<organism evidence="6 7">
    <name type="scientific">Elysia chlorotica</name>
    <name type="common">Eastern emerald elysia</name>
    <name type="synonym">Sea slug</name>
    <dbReference type="NCBI Taxonomy" id="188477"/>
    <lineage>
        <taxon>Eukaryota</taxon>
        <taxon>Metazoa</taxon>
        <taxon>Spiralia</taxon>
        <taxon>Lophotrochozoa</taxon>
        <taxon>Mollusca</taxon>
        <taxon>Gastropoda</taxon>
        <taxon>Heterobranchia</taxon>
        <taxon>Euthyneura</taxon>
        <taxon>Panpulmonata</taxon>
        <taxon>Sacoglossa</taxon>
        <taxon>Placobranchoidea</taxon>
        <taxon>Plakobranchidae</taxon>
        <taxon>Elysia</taxon>
    </lineage>
</organism>
<keyword evidence="1" id="KW-0732">Signal</keyword>
<keyword evidence="4" id="KW-0472">Membrane</keyword>
<keyword evidence="4" id="KW-1133">Transmembrane helix</keyword>
<keyword evidence="7" id="KW-1185">Reference proteome</keyword>
<dbReference type="PANTHER" id="PTHR11481:SF60">
    <property type="entry name" value="IG-LIKE DOMAIN-CONTAINING PROTEIN"/>
    <property type="match status" value="1"/>
</dbReference>
<feature type="domain" description="Ig-like" evidence="5">
    <location>
        <begin position="337"/>
        <end position="404"/>
    </location>
</feature>
<evidence type="ECO:0000313" key="7">
    <source>
        <dbReference type="Proteomes" id="UP000271974"/>
    </source>
</evidence>
<dbReference type="STRING" id="188477.A0A3S0Z774"/>
<feature type="transmembrane region" description="Helical" evidence="4">
    <location>
        <begin position="771"/>
        <end position="796"/>
    </location>
</feature>
<proteinExistence type="predicted"/>
<evidence type="ECO:0000256" key="3">
    <source>
        <dbReference type="SAM" id="MobiDB-lite"/>
    </source>
</evidence>
<dbReference type="InterPro" id="IPR007110">
    <property type="entry name" value="Ig-like_dom"/>
</dbReference>
<dbReference type="GO" id="GO:0006955">
    <property type="term" value="P:immune response"/>
    <property type="evidence" value="ECO:0007669"/>
    <property type="project" value="TreeGrafter"/>
</dbReference>
<dbReference type="Pfam" id="PF13895">
    <property type="entry name" value="Ig_2"/>
    <property type="match status" value="1"/>
</dbReference>
<protein>
    <recommendedName>
        <fullName evidence="5">Ig-like domain-containing protein</fullName>
    </recommendedName>
</protein>
<dbReference type="GO" id="GO:0004888">
    <property type="term" value="F:transmembrane signaling receptor activity"/>
    <property type="evidence" value="ECO:0007669"/>
    <property type="project" value="TreeGrafter"/>
</dbReference>
<feature type="domain" description="Ig-like" evidence="5">
    <location>
        <begin position="514"/>
        <end position="607"/>
    </location>
</feature>
<evidence type="ECO:0000313" key="6">
    <source>
        <dbReference type="EMBL" id="RUS70953.1"/>
    </source>
</evidence>
<gene>
    <name evidence="6" type="ORF">EGW08_021282</name>
</gene>
<feature type="compositionally biased region" description="Basic residues" evidence="3">
    <location>
        <begin position="801"/>
        <end position="814"/>
    </location>
</feature>
<keyword evidence="2" id="KW-1015">Disulfide bond</keyword>
<dbReference type="Gene3D" id="2.60.40.10">
    <property type="entry name" value="Immunoglobulins"/>
    <property type="match status" value="4"/>
</dbReference>
<reference evidence="6 7" key="1">
    <citation type="submission" date="2019-01" db="EMBL/GenBank/DDBJ databases">
        <title>A draft genome assembly of the solar-powered sea slug Elysia chlorotica.</title>
        <authorList>
            <person name="Cai H."/>
            <person name="Li Q."/>
            <person name="Fang X."/>
            <person name="Li J."/>
            <person name="Curtis N.E."/>
            <person name="Altenburger A."/>
            <person name="Shibata T."/>
            <person name="Feng M."/>
            <person name="Maeda T."/>
            <person name="Schwartz J.A."/>
            <person name="Shigenobu S."/>
            <person name="Lundholm N."/>
            <person name="Nishiyama T."/>
            <person name="Yang H."/>
            <person name="Hasebe M."/>
            <person name="Li S."/>
            <person name="Pierce S.K."/>
            <person name="Wang J."/>
        </authorList>
    </citation>
    <scope>NUCLEOTIDE SEQUENCE [LARGE SCALE GENOMIC DNA]</scope>
    <source>
        <strain evidence="6">EC2010</strain>
        <tissue evidence="6">Whole organism of an adult</tissue>
    </source>
</reference>
<dbReference type="EMBL" id="RQTK01001297">
    <property type="protein sequence ID" value="RUS70953.1"/>
    <property type="molecule type" value="Genomic_DNA"/>
</dbReference>
<dbReference type="OrthoDB" id="6158198at2759"/>
<evidence type="ECO:0000256" key="4">
    <source>
        <dbReference type="SAM" id="Phobius"/>
    </source>
</evidence>
<dbReference type="InterPro" id="IPR050488">
    <property type="entry name" value="Ig_Fc_receptor"/>
</dbReference>
<dbReference type="InterPro" id="IPR003599">
    <property type="entry name" value="Ig_sub"/>
</dbReference>
<dbReference type="PROSITE" id="PS50835">
    <property type="entry name" value="IG_LIKE"/>
    <property type="match status" value="4"/>
</dbReference>
<keyword evidence="4" id="KW-0812">Transmembrane</keyword>
<name>A0A3S0Z774_ELYCH</name>
<comment type="caution">
    <text evidence="6">The sequence shown here is derived from an EMBL/GenBank/DDBJ whole genome shotgun (WGS) entry which is preliminary data.</text>
</comment>
<evidence type="ECO:0000256" key="1">
    <source>
        <dbReference type="ARBA" id="ARBA00022729"/>
    </source>
</evidence>
<accession>A0A3S0Z774</accession>
<dbReference type="SUPFAM" id="SSF48726">
    <property type="entry name" value="Immunoglobulin"/>
    <property type="match status" value="4"/>
</dbReference>
<dbReference type="Proteomes" id="UP000271974">
    <property type="component" value="Unassembled WGS sequence"/>
</dbReference>
<dbReference type="GO" id="GO:0007166">
    <property type="term" value="P:cell surface receptor signaling pathway"/>
    <property type="evidence" value="ECO:0007669"/>
    <property type="project" value="TreeGrafter"/>
</dbReference>
<dbReference type="PANTHER" id="PTHR11481">
    <property type="entry name" value="IMMUNOGLOBULIN FC RECEPTOR"/>
    <property type="match status" value="1"/>
</dbReference>
<evidence type="ECO:0000259" key="5">
    <source>
        <dbReference type="PROSITE" id="PS50835"/>
    </source>
</evidence>
<feature type="domain" description="Ig-like" evidence="5">
    <location>
        <begin position="613"/>
        <end position="698"/>
    </location>
</feature>